<sequence length="77" mass="8811">MGKRVAVEDWLRARCSAYDFGIGGVYRLRGEYKWPLVAKDEADLQQGLETGCHILPLPKGTRRTRQRDGGRHRELPC</sequence>
<dbReference type="EMBL" id="BRZI01000062">
    <property type="protein sequence ID" value="GLD33031.1"/>
    <property type="molecule type" value="Genomic_DNA"/>
</dbReference>
<accession>A0A9P3UZY4</accession>
<protein>
    <submittedName>
        <fullName evidence="3">Uncharacterized protein</fullName>
    </submittedName>
</protein>
<dbReference type="EMBL" id="BRXE01000075">
    <property type="protein sequence ID" value="GLB85174.1"/>
    <property type="molecule type" value="Genomic_DNA"/>
</dbReference>
<keyword evidence="4" id="KW-1185">Reference proteome</keyword>
<feature type="region of interest" description="Disordered" evidence="1">
    <location>
        <begin position="55"/>
        <end position="77"/>
    </location>
</feature>
<organism evidence="3 4">
    <name type="scientific">Mycobacterium kiyosense</name>
    <dbReference type="NCBI Taxonomy" id="2871094"/>
    <lineage>
        <taxon>Bacteria</taxon>
        <taxon>Bacillati</taxon>
        <taxon>Actinomycetota</taxon>
        <taxon>Actinomycetes</taxon>
        <taxon>Mycobacteriales</taxon>
        <taxon>Mycobacteriaceae</taxon>
        <taxon>Mycobacterium</taxon>
    </lineage>
</organism>
<dbReference type="AlphaFoldDB" id="A0A9P3UZY4"/>
<evidence type="ECO:0000256" key="1">
    <source>
        <dbReference type="SAM" id="MobiDB-lite"/>
    </source>
</evidence>
<feature type="compositionally biased region" description="Basic and acidic residues" evidence="1">
    <location>
        <begin position="66"/>
        <end position="77"/>
    </location>
</feature>
<comment type="caution">
    <text evidence="3">The sequence shown here is derived from an EMBL/GenBank/DDBJ whole genome shotgun (WGS) entry which is preliminary data.</text>
</comment>
<evidence type="ECO:0000313" key="4">
    <source>
        <dbReference type="Proteomes" id="UP001064782"/>
    </source>
</evidence>
<proteinExistence type="predicted"/>
<dbReference type="Proteomes" id="UP001165663">
    <property type="component" value="Unassembled WGS sequence"/>
</dbReference>
<name>A0A9P3UZY4_9MYCO</name>
<reference evidence="3" key="1">
    <citation type="submission" date="2022-08" db="EMBL/GenBank/DDBJ databases">
        <title>Mycobacterium kiyosense sp. nov., scotochromogenic slow-glowing species isolated from respiratory specimens.</title>
        <authorList>
            <person name="Fukano H."/>
            <person name="Kazumi Y."/>
            <person name="Sakagami N."/>
            <person name="Ato M."/>
            <person name="Mitarai S."/>
            <person name="Hoshino Y."/>
        </authorList>
    </citation>
    <scope>NUCLEOTIDE SEQUENCE</scope>
    <source>
        <strain evidence="3">1413</strain>
        <strain evidence="2">SRL2020-028</strain>
    </source>
</reference>
<gene>
    <name evidence="3" type="ORF">Mkiyose1413_49140</name>
    <name evidence="2" type="ORF">SRL2020028_44300</name>
</gene>
<evidence type="ECO:0000313" key="3">
    <source>
        <dbReference type="EMBL" id="GLD33031.1"/>
    </source>
</evidence>
<dbReference type="Proteomes" id="UP001064782">
    <property type="component" value="Unassembled WGS sequence"/>
</dbReference>
<evidence type="ECO:0000313" key="2">
    <source>
        <dbReference type="EMBL" id="GLB85174.1"/>
    </source>
</evidence>